<comment type="caution">
    <text evidence="1">The sequence shown here is derived from an EMBL/GenBank/DDBJ whole genome shotgun (WGS) entry which is preliminary data.</text>
</comment>
<name>A0ABT3IQ25_9BACT</name>
<dbReference type="EMBL" id="JAPDNS010000002">
    <property type="protein sequence ID" value="MCW3486072.1"/>
    <property type="molecule type" value="Genomic_DNA"/>
</dbReference>
<organism evidence="1 2">
    <name type="scientific">Chitinophaga nivalis</name>
    <dbReference type="NCBI Taxonomy" id="2991709"/>
    <lineage>
        <taxon>Bacteria</taxon>
        <taxon>Pseudomonadati</taxon>
        <taxon>Bacteroidota</taxon>
        <taxon>Chitinophagia</taxon>
        <taxon>Chitinophagales</taxon>
        <taxon>Chitinophagaceae</taxon>
        <taxon>Chitinophaga</taxon>
    </lineage>
</organism>
<dbReference type="Proteomes" id="UP001207742">
    <property type="component" value="Unassembled WGS sequence"/>
</dbReference>
<sequence>MGKFIAYFDYLGYKSFIENCEPDRLDTRISHILRDIEMSMGNGKYIESSRGHLVADISSSIVHCLNISDTVIFSTKDDSKESLIELLEVAKKFNFQSNFYNMPVRGAILYDEYEMLSSQSKNEAGSTYSVNMIYGKGLVKVHTKAECLNWAGAVIDDSVISKIAETENVDTFLTPYAKKYPVPYKHEPYILEEYALKLLADGQNETSIENMCRNIKDSFARDNKPTESERVQTIIANTVAFVKSHN</sequence>
<reference evidence="1 2" key="1">
    <citation type="submission" date="2022-10" db="EMBL/GenBank/DDBJ databases">
        <title>Chitinophaga nivalis PC15 sp. nov., isolated from Pyeongchang county, South Korea.</title>
        <authorList>
            <person name="Trinh H.N."/>
        </authorList>
    </citation>
    <scope>NUCLEOTIDE SEQUENCE [LARGE SCALE GENOMIC DNA]</scope>
    <source>
        <strain evidence="1 2">PC14</strain>
    </source>
</reference>
<accession>A0ABT3IQ25</accession>
<protein>
    <submittedName>
        <fullName evidence="1">Uncharacterized protein</fullName>
    </submittedName>
</protein>
<proteinExistence type="predicted"/>
<gene>
    <name evidence="1" type="ORF">OL497_19380</name>
</gene>
<dbReference type="RefSeq" id="WP_264732886.1">
    <property type="nucleotide sequence ID" value="NZ_JAPDNR010000001.1"/>
</dbReference>
<evidence type="ECO:0000313" key="2">
    <source>
        <dbReference type="Proteomes" id="UP001207742"/>
    </source>
</evidence>
<evidence type="ECO:0000313" key="1">
    <source>
        <dbReference type="EMBL" id="MCW3486072.1"/>
    </source>
</evidence>
<keyword evidence="2" id="KW-1185">Reference proteome</keyword>